<organism evidence="6 7">
    <name type="scientific">Botryosphaeria dothidea</name>
    <dbReference type="NCBI Taxonomy" id="55169"/>
    <lineage>
        <taxon>Eukaryota</taxon>
        <taxon>Fungi</taxon>
        <taxon>Dikarya</taxon>
        <taxon>Ascomycota</taxon>
        <taxon>Pezizomycotina</taxon>
        <taxon>Dothideomycetes</taxon>
        <taxon>Dothideomycetes incertae sedis</taxon>
        <taxon>Botryosphaeriales</taxon>
        <taxon>Botryosphaeriaceae</taxon>
        <taxon>Botryosphaeria</taxon>
    </lineage>
</organism>
<sequence length="1251" mass="137347">MTGMQQQQPLQQFILQQLFQSHCPLLGSWQAYLNVHERAGTVLSMLAQPGTSDQQALMMAFRNENDCFVRASSKDGYFRAINDRLQYFHSMCRQNFQAVQSSAMHTGNNAAIPQVGVMPQTLRGYTQGQYMFQQPLPPQTQHNIPTPPLSIPQSQSSSAMGNFSFQPQVQQHNMPQQTQSFPPQFSPEGQQSLHINIREPQQCLTPEGETGIASYNTQSSQLQTTLPMGNVQPLQGDVSGAMCSVQGEHGFIAANINYNFNEFNPTPPASESPQPTPHVPRSRPFQLPRCLAAEEWERQKRDEDADNEFIDELMELVGLEKVKEQVLAIKDKVEVYEKQGTDIKKERFNVIFQGNPGTGKTTVARLYASFLHSIDVLESDYVEETSGGKLAAAGVNGARQILDKITIIRDGGVLFIDEVYQLVAPHVCSAGRQVLDLILTEMENNLGKLVVIFVGYVEDMEKLFEHNPGLPSRVPYTLHFEDFSDEELWRVLCDNIDARYKEKMKVEDTMDGLYMRVAVRRLGQGRCSRGFGNARAVENLLAQIAGRQATRLKAEERSGGDPDHFSLTKADLLGPDPTNFQSAAWTRLQKLIGLDSVKQSVRNMIAMVEQNHRRELAEIKPLQVSLNQVFVGSPGTGKTTVAKLYGQILADLGLLSKGDVVLKNPSDFIGTCVGKSEANTRGILAATAGKVLIIDEAYMLDGGGGSGDASSANHQDSFKTGVIDTLVAEVQGTLGEDRCIILAGYEDKMQALFRNCNPGLARRFPIESAFRFDDFDLDQLMEVLALKMREQDVRAADGALAVARDVLGRALMRPRFSNGGEVERCLAAAKSNYEARQMKRPAAEREFDTLLEAEDFDPDHGRTAESGCRKMLEGLVDEAVIEKLDECQQIWRGAKQRNRDPRELVSTRFVFKGGPGTGKTTVARSMGKMFYQLGFLATDEVLECSAADLIGQYVGQTAPKTREQLSQALGKVLVIDEAHHLGGGSAFAAEALNELVAFLGNARHTGRLVVVLAGLPADIDALMAAAPALSGHFPEELVFAALAPPACIALLARELERWDILPSDGAAAPCLSDPRDQGYARLAAIFAELRALPSWSNARNVGALATRIARKHMVAAAAGGALSSDVVEECADEMLRTQRERCAGGRAGALQRLRRQEQQPMRTEEAAAPPPPPVQTTQAVDEGTADAKVADDEGEDEDERADEPSERDTQVLLRRIGKCVAGFEWRKEGSGWRCEGGSHYVGDEQLDSHAE</sequence>
<evidence type="ECO:0000256" key="1">
    <source>
        <dbReference type="ARBA" id="ARBA00010378"/>
    </source>
</evidence>
<dbReference type="PANTHER" id="PTHR43392:SF2">
    <property type="entry name" value="AAA-TYPE ATPASE FAMILY PROTEIN _ ANKYRIN REPEAT FAMILY PROTEIN"/>
    <property type="match status" value="1"/>
</dbReference>
<evidence type="ECO:0000256" key="3">
    <source>
        <dbReference type="ARBA" id="ARBA00022840"/>
    </source>
</evidence>
<dbReference type="InterPro" id="IPR003593">
    <property type="entry name" value="AAA+_ATPase"/>
</dbReference>
<dbReference type="Pfam" id="PF00004">
    <property type="entry name" value="AAA"/>
    <property type="match status" value="3"/>
</dbReference>
<evidence type="ECO:0000313" key="6">
    <source>
        <dbReference type="EMBL" id="KAF4303684.1"/>
    </source>
</evidence>
<dbReference type="Proteomes" id="UP000572817">
    <property type="component" value="Unassembled WGS sequence"/>
</dbReference>
<dbReference type="CDD" id="cd00009">
    <property type="entry name" value="AAA"/>
    <property type="match status" value="3"/>
</dbReference>
<dbReference type="InterPro" id="IPR027417">
    <property type="entry name" value="P-loop_NTPase"/>
</dbReference>
<feature type="domain" description="AAA+ ATPase" evidence="5">
    <location>
        <begin position="346"/>
        <end position="484"/>
    </location>
</feature>
<dbReference type="Gene3D" id="1.10.8.60">
    <property type="match status" value="2"/>
</dbReference>
<feature type="region of interest" description="Disordered" evidence="4">
    <location>
        <begin position="1146"/>
        <end position="1210"/>
    </location>
</feature>
<evidence type="ECO:0000313" key="7">
    <source>
        <dbReference type="Proteomes" id="UP000572817"/>
    </source>
</evidence>
<feature type="domain" description="AAA+ ATPase" evidence="5">
    <location>
        <begin position="905"/>
        <end position="1039"/>
    </location>
</feature>
<dbReference type="InterPro" id="IPR041627">
    <property type="entry name" value="AAA_lid_6"/>
</dbReference>
<evidence type="ECO:0000259" key="5">
    <source>
        <dbReference type="SMART" id="SM00382"/>
    </source>
</evidence>
<feature type="region of interest" description="Disordered" evidence="4">
    <location>
        <begin position="1229"/>
        <end position="1251"/>
    </location>
</feature>
<keyword evidence="7" id="KW-1185">Reference proteome</keyword>
<dbReference type="GO" id="GO:0016887">
    <property type="term" value="F:ATP hydrolysis activity"/>
    <property type="evidence" value="ECO:0007669"/>
    <property type="project" value="InterPro"/>
</dbReference>
<feature type="domain" description="AAA+ ATPase" evidence="5">
    <location>
        <begin position="624"/>
        <end position="770"/>
    </location>
</feature>
<feature type="compositionally biased region" description="Pro residues" evidence="4">
    <location>
        <begin position="265"/>
        <end position="278"/>
    </location>
</feature>
<dbReference type="OrthoDB" id="2423195at2759"/>
<dbReference type="PANTHER" id="PTHR43392">
    <property type="entry name" value="AAA-TYPE ATPASE FAMILY PROTEIN / ANKYRIN REPEAT FAMILY PROTEIN"/>
    <property type="match status" value="1"/>
</dbReference>
<evidence type="ECO:0000256" key="4">
    <source>
        <dbReference type="SAM" id="MobiDB-lite"/>
    </source>
</evidence>
<dbReference type="AlphaFoldDB" id="A0A8H4MYD2"/>
<keyword evidence="2" id="KW-0547">Nucleotide-binding</keyword>
<comment type="similarity">
    <text evidence="1">Belongs to the CbxX/CfxQ family.</text>
</comment>
<dbReference type="PRINTS" id="PR00819">
    <property type="entry name" value="CBXCFQXSUPER"/>
</dbReference>
<dbReference type="Gene3D" id="3.40.50.300">
    <property type="entry name" value="P-loop containing nucleotide triphosphate hydrolases"/>
    <property type="match status" value="3"/>
</dbReference>
<proteinExistence type="inferred from homology"/>
<protein>
    <submittedName>
        <fullName evidence="6">AAA family protein</fullName>
    </submittedName>
</protein>
<feature type="region of interest" description="Disordered" evidence="4">
    <location>
        <begin position="263"/>
        <end position="284"/>
    </location>
</feature>
<reference evidence="6" key="1">
    <citation type="submission" date="2020-04" db="EMBL/GenBank/DDBJ databases">
        <title>Genome Assembly and Annotation of Botryosphaeria dothidea sdau 11-99, a Latent Pathogen of Apple Fruit Ring Rot in China.</title>
        <authorList>
            <person name="Yu C."/>
            <person name="Diao Y."/>
            <person name="Lu Q."/>
            <person name="Zhao J."/>
            <person name="Cui S."/>
            <person name="Peng C."/>
            <person name="He B."/>
            <person name="Liu H."/>
        </authorList>
    </citation>
    <scope>NUCLEOTIDE SEQUENCE [LARGE SCALE GENOMIC DNA]</scope>
    <source>
        <strain evidence="6">Sdau11-99</strain>
    </source>
</reference>
<gene>
    <name evidence="6" type="ORF">GTA08_BOTSDO08515</name>
</gene>
<name>A0A8H4MYD2_9PEZI</name>
<dbReference type="InterPro" id="IPR003959">
    <property type="entry name" value="ATPase_AAA_core"/>
</dbReference>
<dbReference type="FunFam" id="1.10.8.60:FF:000160">
    <property type="entry name" value="WGS project CABT00000000 data, contig 2.55"/>
    <property type="match status" value="1"/>
</dbReference>
<accession>A0A8H4MYD2</accession>
<dbReference type="Pfam" id="PF17866">
    <property type="entry name" value="AAA_lid_6"/>
    <property type="match status" value="2"/>
</dbReference>
<dbReference type="InterPro" id="IPR050773">
    <property type="entry name" value="CbxX/CfxQ_RuBisCO_ESX"/>
</dbReference>
<feature type="compositionally biased region" description="Basic and acidic residues" evidence="4">
    <location>
        <begin position="1154"/>
        <end position="1165"/>
    </location>
</feature>
<dbReference type="FunFam" id="3.40.50.300:FF:000216">
    <property type="entry name" value="Type VII secretion ATPase EccA"/>
    <property type="match status" value="2"/>
</dbReference>
<dbReference type="GO" id="GO:0005524">
    <property type="term" value="F:ATP binding"/>
    <property type="evidence" value="ECO:0007669"/>
    <property type="project" value="UniProtKB-KW"/>
</dbReference>
<dbReference type="SUPFAM" id="SSF52540">
    <property type="entry name" value="P-loop containing nucleoside triphosphate hydrolases"/>
    <property type="match status" value="3"/>
</dbReference>
<evidence type="ECO:0000256" key="2">
    <source>
        <dbReference type="ARBA" id="ARBA00022741"/>
    </source>
</evidence>
<dbReference type="InterPro" id="IPR000641">
    <property type="entry name" value="CbxX/CfxQ"/>
</dbReference>
<dbReference type="EMBL" id="WWBZ02000051">
    <property type="protein sequence ID" value="KAF4303684.1"/>
    <property type="molecule type" value="Genomic_DNA"/>
</dbReference>
<comment type="caution">
    <text evidence="6">The sequence shown here is derived from an EMBL/GenBank/DDBJ whole genome shotgun (WGS) entry which is preliminary data.</text>
</comment>
<dbReference type="SMART" id="SM00382">
    <property type="entry name" value="AAA"/>
    <property type="match status" value="3"/>
</dbReference>
<feature type="compositionally biased region" description="Acidic residues" evidence="4">
    <location>
        <begin position="1192"/>
        <end position="1201"/>
    </location>
</feature>
<keyword evidence="3" id="KW-0067">ATP-binding</keyword>